<organism evidence="2 3">
    <name type="scientific">Kitasatospora griseola</name>
    <name type="common">Streptomyces griseolosporeus</name>
    <dbReference type="NCBI Taxonomy" id="2064"/>
    <lineage>
        <taxon>Bacteria</taxon>
        <taxon>Bacillati</taxon>
        <taxon>Actinomycetota</taxon>
        <taxon>Actinomycetes</taxon>
        <taxon>Kitasatosporales</taxon>
        <taxon>Streptomycetaceae</taxon>
        <taxon>Kitasatospora</taxon>
    </lineage>
</organism>
<evidence type="ECO:0000256" key="1">
    <source>
        <dbReference type="SAM" id="Phobius"/>
    </source>
</evidence>
<keyword evidence="1" id="KW-0472">Membrane</keyword>
<gene>
    <name evidence="2" type="ORF">TR51_18480</name>
</gene>
<proteinExistence type="predicted"/>
<accession>A0A0D0P2D7</accession>
<name>A0A0D0P2D7_KITGR</name>
<protein>
    <submittedName>
        <fullName evidence="2">Uncharacterized protein</fullName>
    </submittedName>
</protein>
<dbReference type="AlphaFoldDB" id="A0A0D0P2D7"/>
<feature type="transmembrane region" description="Helical" evidence="1">
    <location>
        <begin position="42"/>
        <end position="67"/>
    </location>
</feature>
<dbReference type="PATRIC" id="fig|2064.6.peg.3963"/>
<feature type="transmembrane region" description="Helical" evidence="1">
    <location>
        <begin position="105"/>
        <end position="126"/>
    </location>
</feature>
<dbReference type="Proteomes" id="UP000032066">
    <property type="component" value="Unassembled WGS sequence"/>
</dbReference>
<reference evidence="2 3" key="1">
    <citation type="submission" date="2015-02" db="EMBL/GenBank/DDBJ databases">
        <title>Draft genome sequence of Kitasatospora griseola MF730-N6, a bafilomycin, terpentecin and satosporin producer.</title>
        <authorList>
            <person name="Arens J.C."/>
            <person name="Haltli B."/>
            <person name="Kerr R.G."/>
        </authorList>
    </citation>
    <scope>NUCLEOTIDE SEQUENCE [LARGE SCALE GENOMIC DNA]</scope>
    <source>
        <strain evidence="2 3">MF730-N6</strain>
    </source>
</reference>
<evidence type="ECO:0000313" key="2">
    <source>
        <dbReference type="EMBL" id="KIQ65746.1"/>
    </source>
</evidence>
<dbReference type="RefSeq" id="WP_043912094.1">
    <property type="nucleotide sequence ID" value="NZ_BMRI01000031.1"/>
</dbReference>
<feature type="transmembrane region" description="Helical" evidence="1">
    <location>
        <begin position="79"/>
        <end position="99"/>
    </location>
</feature>
<keyword evidence="3" id="KW-1185">Reference proteome</keyword>
<sequence length="128" mass="13013">MNPSPLLGALASMTLAVGALAMAHRVRPRTPEGEPPPDPHPALGAIGSGLLSGFTLLTGFLIATGWAAHSTGIVPPDGLYLADLAAGGAVLLYPSLAGLPFTPRYVTAVCLFGLLVGYVMVTAVQLRP</sequence>
<keyword evidence="1" id="KW-1133">Transmembrane helix</keyword>
<dbReference type="OrthoDB" id="4254994at2"/>
<evidence type="ECO:0000313" key="3">
    <source>
        <dbReference type="Proteomes" id="UP000032066"/>
    </source>
</evidence>
<keyword evidence="1" id="KW-0812">Transmembrane</keyword>
<comment type="caution">
    <text evidence="2">The sequence shown here is derived from an EMBL/GenBank/DDBJ whole genome shotgun (WGS) entry which is preliminary data.</text>
</comment>
<dbReference type="EMBL" id="JXZB01000002">
    <property type="protein sequence ID" value="KIQ65746.1"/>
    <property type="molecule type" value="Genomic_DNA"/>
</dbReference>